<dbReference type="GO" id="GO:0051260">
    <property type="term" value="P:protein homooligomerization"/>
    <property type="evidence" value="ECO:0007669"/>
    <property type="project" value="InterPro"/>
</dbReference>
<dbReference type="InterPro" id="IPR045068">
    <property type="entry name" value="BACURD1-3"/>
</dbReference>
<proteinExistence type="predicted"/>
<dbReference type="EMBL" id="KV784358">
    <property type="protein sequence ID" value="OEU16966.1"/>
    <property type="molecule type" value="Genomic_DNA"/>
</dbReference>
<evidence type="ECO:0000313" key="4">
    <source>
        <dbReference type="EMBL" id="OEU16966.1"/>
    </source>
</evidence>
<accession>A0A1E7FFQ5</accession>
<dbReference type="InterPro" id="IPR003131">
    <property type="entry name" value="T1-type_BTB"/>
</dbReference>
<dbReference type="InParanoid" id="A0A1E7FFQ5"/>
<evidence type="ECO:0000256" key="1">
    <source>
        <dbReference type="SAM" id="MobiDB-lite"/>
    </source>
</evidence>
<feature type="compositionally biased region" description="Acidic residues" evidence="1">
    <location>
        <begin position="553"/>
        <end position="565"/>
    </location>
</feature>
<feature type="transmembrane region" description="Helical" evidence="2">
    <location>
        <begin position="1075"/>
        <end position="1094"/>
    </location>
</feature>
<keyword evidence="2" id="KW-0472">Membrane</keyword>
<evidence type="ECO:0000256" key="2">
    <source>
        <dbReference type="SAM" id="Phobius"/>
    </source>
</evidence>
<gene>
    <name evidence="4" type="ORF">FRACYDRAFT_239561</name>
</gene>
<dbReference type="SUPFAM" id="SSF54695">
    <property type="entry name" value="POZ domain"/>
    <property type="match status" value="1"/>
</dbReference>
<feature type="region of interest" description="Disordered" evidence="1">
    <location>
        <begin position="364"/>
        <end position="388"/>
    </location>
</feature>
<keyword evidence="2" id="KW-1133">Transmembrane helix</keyword>
<dbReference type="OrthoDB" id="2414723at2759"/>
<dbReference type="Gene3D" id="3.30.710.10">
    <property type="entry name" value="Potassium Channel Kv1.1, Chain A"/>
    <property type="match status" value="1"/>
</dbReference>
<dbReference type="PANTHER" id="PTHR11145">
    <property type="entry name" value="BTB/POZ DOMAIN-CONTAINING ADAPTER FOR CUL3-MEDIATED RHOA DEGRADATION PROTEIN FAMILY MEMBER"/>
    <property type="match status" value="1"/>
</dbReference>
<dbReference type="KEGG" id="fcy:FRACYDRAFT_239561"/>
<organism evidence="4 5">
    <name type="scientific">Fragilariopsis cylindrus CCMP1102</name>
    <dbReference type="NCBI Taxonomy" id="635003"/>
    <lineage>
        <taxon>Eukaryota</taxon>
        <taxon>Sar</taxon>
        <taxon>Stramenopiles</taxon>
        <taxon>Ochrophyta</taxon>
        <taxon>Bacillariophyta</taxon>
        <taxon>Bacillariophyceae</taxon>
        <taxon>Bacillariophycidae</taxon>
        <taxon>Bacillariales</taxon>
        <taxon>Bacillariaceae</taxon>
        <taxon>Fragilariopsis</taxon>
    </lineage>
</organism>
<evidence type="ECO:0000259" key="3">
    <source>
        <dbReference type="SMART" id="SM00225"/>
    </source>
</evidence>
<feature type="region of interest" description="Disordered" evidence="1">
    <location>
        <begin position="486"/>
        <end position="616"/>
    </location>
</feature>
<keyword evidence="5" id="KW-1185">Reference proteome</keyword>
<dbReference type="InterPro" id="IPR011333">
    <property type="entry name" value="SKP1/BTB/POZ_sf"/>
</dbReference>
<feature type="region of interest" description="Disordered" evidence="1">
    <location>
        <begin position="1040"/>
        <end position="1068"/>
    </location>
</feature>
<name>A0A1E7FFQ5_9STRA</name>
<reference evidence="4 5" key="1">
    <citation type="submission" date="2016-09" db="EMBL/GenBank/DDBJ databases">
        <title>Extensive genetic diversity and differential bi-allelic expression allows diatom success in the polar Southern Ocean.</title>
        <authorList>
            <consortium name="DOE Joint Genome Institute"/>
            <person name="Mock T."/>
            <person name="Otillar R.P."/>
            <person name="Strauss J."/>
            <person name="Dupont C."/>
            <person name="Frickenhaus S."/>
            <person name="Maumus F."/>
            <person name="Mcmullan M."/>
            <person name="Sanges R."/>
            <person name="Schmutz J."/>
            <person name="Toseland A."/>
            <person name="Valas R."/>
            <person name="Veluchamy A."/>
            <person name="Ward B.J."/>
            <person name="Allen A."/>
            <person name="Barry K."/>
            <person name="Falciatore A."/>
            <person name="Ferrante M."/>
            <person name="Fortunato A.E."/>
            <person name="Gloeckner G."/>
            <person name="Gruber A."/>
            <person name="Hipkin R."/>
            <person name="Janech M."/>
            <person name="Kroth P."/>
            <person name="Leese F."/>
            <person name="Lindquist E."/>
            <person name="Lyon B.R."/>
            <person name="Martin J."/>
            <person name="Mayer C."/>
            <person name="Parker M."/>
            <person name="Quesneville H."/>
            <person name="Raymond J."/>
            <person name="Uhlig C."/>
            <person name="Valentin K.U."/>
            <person name="Worden A.Z."/>
            <person name="Armbrust E.V."/>
            <person name="Bowler C."/>
            <person name="Green B."/>
            <person name="Moulton V."/>
            <person name="Van Oosterhout C."/>
            <person name="Grigoriev I."/>
        </authorList>
    </citation>
    <scope>NUCLEOTIDE SEQUENCE [LARGE SCALE GENOMIC DNA]</scope>
    <source>
        <strain evidence="4 5">CCMP1102</strain>
    </source>
</reference>
<feature type="compositionally biased region" description="Low complexity" evidence="1">
    <location>
        <begin position="370"/>
        <end position="388"/>
    </location>
</feature>
<dbReference type="SMART" id="SM00225">
    <property type="entry name" value="BTB"/>
    <property type="match status" value="1"/>
</dbReference>
<feature type="compositionally biased region" description="Acidic residues" evidence="1">
    <location>
        <begin position="596"/>
        <end position="616"/>
    </location>
</feature>
<feature type="compositionally biased region" description="Acidic residues" evidence="1">
    <location>
        <begin position="897"/>
        <end position="909"/>
    </location>
</feature>
<feature type="compositionally biased region" description="Low complexity" evidence="1">
    <location>
        <begin position="486"/>
        <end position="515"/>
    </location>
</feature>
<dbReference type="Proteomes" id="UP000095751">
    <property type="component" value="Unassembled WGS sequence"/>
</dbReference>
<dbReference type="Pfam" id="PF02214">
    <property type="entry name" value="BTB_2"/>
    <property type="match status" value="1"/>
</dbReference>
<dbReference type="CDD" id="cd18316">
    <property type="entry name" value="BTB_POZ_KCTD-like"/>
    <property type="match status" value="1"/>
</dbReference>
<feature type="region of interest" description="Disordered" evidence="1">
    <location>
        <begin position="868"/>
        <end position="909"/>
    </location>
</feature>
<evidence type="ECO:0000313" key="5">
    <source>
        <dbReference type="Proteomes" id="UP000095751"/>
    </source>
</evidence>
<protein>
    <recommendedName>
        <fullName evidence="3">BTB domain-containing protein</fullName>
    </recommendedName>
</protein>
<dbReference type="PANTHER" id="PTHR11145:SF8">
    <property type="entry name" value="RE57120P"/>
    <property type="match status" value="1"/>
</dbReference>
<dbReference type="AlphaFoldDB" id="A0A1E7FFQ5"/>
<feature type="domain" description="BTB" evidence="3">
    <location>
        <begin position="10"/>
        <end position="122"/>
    </location>
</feature>
<dbReference type="InterPro" id="IPR000210">
    <property type="entry name" value="BTB/POZ_dom"/>
</dbReference>
<keyword evidence="2" id="KW-0812">Transmembrane</keyword>
<sequence>MTSTASTEDAMVRLNVGGHRYDVPRSLFELYPRSMLARLVSDEWNTDEINSHDDGSSDYHEDDTIIFIDRNGHRFQYVLDYMRDREVNLPMTESIEATRKELEYYGLDGVRGEETTSPSITLGSPAEARRVMAVMGGNKQEELESLGKTIRDCERTKTRCENHKHAIKLAQSLFEHSVIHSGDDVGPGHRCTILIREKDERNTCPDVLKEEEFFRAKLRSYGLELVNYKVPKYMCLGDEPCQFVIEFKNISENTVKTPSGVPNASHNESPSGSFHPCSAPSYSLVQFALDEEYRALMKIGASSTISITPGMMIGAIFCLGVLTNCIGRIENNIVFAADVDADADVDACEKATISLMESNESLKESKKTYSDSMESSMTNEETSSTTSGGSDWSFGFLDNNVETYRTACLNSNNDNTIWTKIQSSTGEGEGGEEYFICDLPQMKVSGKSVELYGIGECFANTTECRAITPMTLAERLWKKVGLDCHTTSSNDNDSSSSTSTSTSNDSSVSASTTSTTRKEEGDTNDDGGVPPTTSNTTTNNEDVEKEGNGNDEKENDMENDEDEGGTDITEKNDNGDDNGDGDNKSENENNSSEEPSNNEDNEEKGDDKGDGEEGTEEYPFMTAEDTTCLNTTSKFVQGLPGLISATETYESTQIMNIDEDTGSSSLGYPKDATYAMKSACEIKKGWWSFIENKNFTCVIMGMETMSLNVYNYGNCLANIDECKVMDVSHILENNGNGNSKWDELGLSESDEKCMDDTKTMNDEYPDVEKAIKEFGKTMNVDMDDVKDMKLGFEDEDVNKLKSVCSYVDGYFTLVKEDEFDCDMMSLKADLKVLNIANCIADTEECKNMNPLLLLEKVFKSMGVKCTEKNSQGEGDKNHESQDDNQDDNSNTTKSDQEDGPDDDDDDDKDFVEALGLTESEVACMNNSSGFIDSSDVLLNATINYQKSVIMTDSTKLGYPKSSFLEMKNVCKDENGIWSSIKSEDVTCVIDGRERCLNVYNFGNCLSTNDDCRKMDPMVLVEGFFLEVLKFTCRAKCDKHKDSGHSPSSSSQHNAPGVSSSSKDSTSGDDDGSTSYIAATVVLCVVIALGFFGYYRIRRSSGRERVPRRAYEMTDISDLRFESLT</sequence>